<gene>
    <name evidence="1" type="ORF">M440DRAFT_364888</name>
</gene>
<name>A0A2T4BWW4_TRILO</name>
<sequence length="159" mass="18344">MVADRRCFLHPVPSPSQTKTGVAYHISLPHHLNTQNRRPPFGFRYCTRFFTCVPSVSSRGLVRDPSPDMSHPPSLSAEWKQSKDLWASAIWGRQSEPQEKKLPAFHDRQEANRPAHSRLMNPLPRPLSFHFLRQRVSLHMPMLDLALHHGLEIDDNVAW</sequence>
<proteinExistence type="predicted"/>
<evidence type="ECO:0000313" key="1">
    <source>
        <dbReference type="EMBL" id="PTB73823.1"/>
    </source>
</evidence>
<dbReference type="AlphaFoldDB" id="A0A2T4BWW4"/>
<keyword evidence="2" id="KW-1185">Reference proteome</keyword>
<dbReference type="Proteomes" id="UP000240760">
    <property type="component" value="Unassembled WGS sequence"/>
</dbReference>
<organism evidence="1 2">
    <name type="scientific">Trichoderma longibrachiatum ATCC 18648</name>
    <dbReference type="NCBI Taxonomy" id="983965"/>
    <lineage>
        <taxon>Eukaryota</taxon>
        <taxon>Fungi</taxon>
        <taxon>Dikarya</taxon>
        <taxon>Ascomycota</taxon>
        <taxon>Pezizomycotina</taxon>
        <taxon>Sordariomycetes</taxon>
        <taxon>Hypocreomycetidae</taxon>
        <taxon>Hypocreales</taxon>
        <taxon>Hypocreaceae</taxon>
        <taxon>Trichoderma</taxon>
    </lineage>
</organism>
<accession>A0A2T4BWW4</accession>
<reference evidence="1 2" key="1">
    <citation type="submission" date="2016-07" db="EMBL/GenBank/DDBJ databases">
        <title>Multiple horizontal gene transfer events from other fungi enriched the ability of initially mycotrophic Trichoderma (Ascomycota) to feed on dead plant biomass.</title>
        <authorList>
            <consortium name="DOE Joint Genome Institute"/>
            <person name="Aerts A."/>
            <person name="Atanasova L."/>
            <person name="Chenthamara K."/>
            <person name="Zhang J."/>
            <person name="Grujic M."/>
            <person name="Henrissat B."/>
            <person name="Kuo A."/>
            <person name="Salamov A."/>
            <person name="Lipzen A."/>
            <person name="Labutti K."/>
            <person name="Barry K."/>
            <person name="Miao Y."/>
            <person name="Rahimi M.J."/>
            <person name="Shen Q."/>
            <person name="Grigoriev I.V."/>
            <person name="Kubicek C.P."/>
            <person name="Druzhinina I.S."/>
        </authorList>
    </citation>
    <scope>NUCLEOTIDE SEQUENCE [LARGE SCALE GENOMIC DNA]</scope>
    <source>
        <strain evidence="1 2">ATCC 18648</strain>
    </source>
</reference>
<evidence type="ECO:0000313" key="2">
    <source>
        <dbReference type="Proteomes" id="UP000240760"/>
    </source>
</evidence>
<dbReference type="EMBL" id="KZ679137">
    <property type="protein sequence ID" value="PTB73823.1"/>
    <property type="molecule type" value="Genomic_DNA"/>
</dbReference>
<protein>
    <submittedName>
        <fullName evidence="1">Uncharacterized protein</fullName>
    </submittedName>
</protein>